<keyword evidence="1" id="KW-1133">Transmembrane helix</keyword>
<keyword evidence="3" id="KW-1185">Reference proteome</keyword>
<keyword evidence="1" id="KW-0812">Transmembrane</keyword>
<reference evidence="2 3" key="1">
    <citation type="submission" date="2019-07" db="EMBL/GenBank/DDBJ databases">
        <title>Sulfurimonas paralvinellae sp. nov., a novel mesophilic, hydrogen- and sulfur-oxidizing chemolithoautotroph within the Epsilonproteo- bacteria isolated from a deep-sea hydrothermal vent polychaete nest, reclassification of Thiomicrospira denitrificans as Sulfurimonas denitrificans comb. nov. and emended description of the genus Sulfurimonas.</title>
        <authorList>
            <person name="Wang S."/>
            <person name="Jiang L."/>
            <person name="Shao Z."/>
        </authorList>
    </citation>
    <scope>NUCLEOTIDE SEQUENCE [LARGE SCALE GENOMIC DNA]</scope>
    <source>
        <strain evidence="2 3">GO25</strain>
    </source>
</reference>
<sequence>MLKLESELFKKTVIIYTLIFSLFIGFTFFVLLFFLESEAAFYVGAAISVVFVLLSLLFFLFLGRYFKNIAADMEALMEYTNAINEKEYTAEVKIMHFVEFLQLSVLLKNIAKRLHQKKKKS</sequence>
<organism evidence="2 3">
    <name type="scientific">Sulfurimonas paralvinellae</name>
    <dbReference type="NCBI Taxonomy" id="317658"/>
    <lineage>
        <taxon>Bacteria</taxon>
        <taxon>Pseudomonadati</taxon>
        <taxon>Campylobacterota</taxon>
        <taxon>Epsilonproteobacteria</taxon>
        <taxon>Campylobacterales</taxon>
        <taxon>Sulfurimonadaceae</taxon>
        <taxon>Sulfurimonas</taxon>
    </lineage>
</organism>
<dbReference type="RefSeq" id="WP_193111436.1">
    <property type="nucleotide sequence ID" value="NZ_CP041406.1"/>
</dbReference>
<feature type="transmembrane region" description="Helical" evidence="1">
    <location>
        <begin position="41"/>
        <end position="63"/>
    </location>
</feature>
<evidence type="ECO:0000256" key="1">
    <source>
        <dbReference type="SAM" id="Phobius"/>
    </source>
</evidence>
<dbReference type="EMBL" id="CP041406">
    <property type="protein sequence ID" value="QOP45187.1"/>
    <property type="molecule type" value="Genomic_DNA"/>
</dbReference>
<dbReference type="AlphaFoldDB" id="A0A7M1B634"/>
<feature type="transmembrane region" description="Helical" evidence="1">
    <location>
        <begin position="12"/>
        <end position="35"/>
    </location>
</feature>
<name>A0A7M1B634_9BACT</name>
<proteinExistence type="predicted"/>
<accession>A0A7M1B634</accession>
<dbReference type="Proteomes" id="UP000593580">
    <property type="component" value="Chromosome"/>
</dbReference>
<dbReference type="KEGG" id="spal:FM071_02335"/>
<protein>
    <submittedName>
        <fullName evidence="2">Uncharacterized protein</fullName>
    </submittedName>
</protein>
<keyword evidence="1" id="KW-0472">Membrane</keyword>
<gene>
    <name evidence="2" type="ORF">FM071_02335</name>
</gene>
<evidence type="ECO:0000313" key="3">
    <source>
        <dbReference type="Proteomes" id="UP000593580"/>
    </source>
</evidence>
<evidence type="ECO:0000313" key="2">
    <source>
        <dbReference type="EMBL" id="QOP45187.1"/>
    </source>
</evidence>